<dbReference type="InterPro" id="IPR001752">
    <property type="entry name" value="Kinesin_motor_dom"/>
</dbReference>
<dbReference type="Proteomes" id="UP000261600">
    <property type="component" value="Unplaced"/>
</dbReference>
<dbReference type="AlphaFoldDB" id="A0A3Q3QCG9"/>
<keyword evidence="2" id="KW-0067">ATP-binding</keyword>
<keyword evidence="1" id="KW-0547">Nucleotide-binding</keyword>
<evidence type="ECO:0000256" key="3">
    <source>
        <dbReference type="PROSITE-ProRule" id="PRU00283"/>
    </source>
</evidence>
<evidence type="ECO:0000313" key="5">
    <source>
        <dbReference type="Ensembl" id="ENSMALP00000009431.1"/>
    </source>
</evidence>
<dbReference type="GO" id="GO:0003777">
    <property type="term" value="F:microtubule motor activity"/>
    <property type="evidence" value="ECO:0007669"/>
    <property type="project" value="InterPro"/>
</dbReference>
<organism evidence="5 6">
    <name type="scientific">Monopterus albus</name>
    <name type="common">Swamp eel</name>
    <dbReference type="NCBI Taxonomy" id="43700"/>
    <lineage>
        <taxon>Eukaryota</taxon>
        <taxon>Metazoa</taxon>
        <taxon>Chordata</taxon>
        <taxon>Craniata</taxon>
        <taxon>Vertebrata</taxon>
        <taxon>Euteleostomi</taxon>
        <taxon>Actinopterygii</taxon>
        <taxon>Neopterygii</taxon>
        <taxon>Teleostei</taxon>
        <taxon>Neoteleostei</taxon>
        <taxon>Acanthomorphata</taxon>
        <taxon>Anabantaria</taxon>
        <taxon>Synbranchiformes</taxon>
        <taxon>Synbranchidae</taxon>
        <taxon>Monopterus</taxon>
    </lineage>
</organism>
<dbReference type="InterPro" id="IPR027417">
    <property type="entry name" value="P-loop_NTPase"/>
</dbReference>
<dbReference type="GO" id="GO:0007018">
    <property type="term" value="P:microtubule-based movement"/>
    <property type="evidence" value="ECO:0007669"/>
    <property type="project" value="InterPro"/>
</dbReference>
<name>A0A3Q3QCG9_MONAL</name>
<dbReference type="Ensembl" id="ENSMALT00000009628.1">
    <property type="protein sequence ID" value="ENSMALP00000009431.1"/>
    <property type="gene ID" value="ENSMALG00000006715.1"/>
</dbReference>
<keyword evidence="6" id="KW-1185">Reference proteome</keyword>
<dbReference type="STRING" id="43700.ENSMALP00000009431"/>
<sequence>MKPHSGKVDVFVRIRPTAKFSRGLIECLPDGQVNLRLISNDLGKKDSRKLQDSKKGQLSFWSFRLEGVLKDVSQEEVYARVCQRVLQGALEGYNGKQI</sequence>
<feature type="domain" description="Kinesin motor" evidence="4">
    <location>
        <begin position="7"/>
        <end position="98"/>
    </location>
</feature>
<dbReference type="PROSITE" id="PS50067">
    <property type="entry name" value="KINESIN_MOTOR_2"/>
    <property type="match status" value="1"/>
</dbReference>
<reference evidence="5" key="1">
    <citation type="submission" date="2025-08" db="UniProtKB">
        <authorList>
            <consortium name="Ensembl"/>
        </authorList>
    </citation>
    <scope>IDENTIFICATION</scope>
</reference>
<dbReference type="Gene3D" id="3.40.850.10">
    <property type="entry name" value="Kinesin motor domain"/>
    <property type="match status" value="1"/>
</dbReference>
<dbReference type="GO" id="GO:0008017">
    <property type="term" value="F:microtubule binding"/>
    <property type="evidence" value="ECO:0007669"/>
    <property type="project" value="InterPro"/>
</dbReference>
<evidence type="ECO:0000313" key="6">
    <source>
        <dbReference type="Proteomes" id="UP000261600"/>
    </source>
</evidence>
<comment type="caution">
    <text evidence="3">Lacks conserved residue(s) required for the propagation of feature annotation.</text>
</comment>
<evidence type="ECO:0000259" key="4">
    <source>
        <dbReference type="PROSITE" id="PS50067"/>
    </source>
</evidence>
<dbReference type="SUPFAM" id="SSF52540">
    <property type="entry name" value="P-loop containing nucleoside triphosphate hydrolases"/>
    <property type="match status" value="1"/>
</dbReference>
<comment type="similarity">
    <text evidence="3">Belongs to the TRAFAC class myosin-kinesin ATPase superfamily. Kinesin family.</text>
</comment>
<reference evidence="5" key="2">
    <citation type="submission" date="2025-09" db="UniProtKB">
        <authorList>
            <consortium name="Ensembl"/>
        </authorList>
    </citation>
    <scope>IDENTIFICATION</scope>
</reference>
<proteinExistence type="inferred from homology"/>
<evidence type="ECO:0000256" key="2">
    <source>
        <dbReference type="ARBA" id="ARBA00022840"/>
    </source>
</evidence>
<dbReference type="InterPro" id="IPR036961">
    <property type="entry name" value="Kinesin_motor_dom_sf"/>
</dbReference>
<evidence type="ECO:0000256" key="1">
    <source>
        <dbReference type="ARBA" id="ARBA00022741"/>
    </source>
</evidence>
<accession>A0A3Q3QCG9</accession>
<dbReference type="GO" id="GO:0005524">
    <property type="term" value="F:ATP binding"/>
    <property type="evidence" value="ECO:0007669"/>
    <property type="project" value="UniProtKB-KW"/>
</dbReference>
<protein>
    <recommendedName>
        <fullName evidence="4">Kinesin motor domain-containing protein</fullName>
    </recommendedName>
</protein>